<dbReference type="Gene3D" id="3.40.50.720">
    <property type="entry name" value="NAD(P)-binding Rossmann-like Domain"/>
    <property type="match status" value="1"/>
</dbReference>
<dbReference type="PRINTS" id="PR00368">
    <property type="entry name" value="FADPNR"/>
</dbReference>
<keyword evidence="3" id="KW-1185">Reference proteome</keyword>
<dbReference type="InterPro" id="IPR023753">
    <property type="entry name" value="FAD/NAD-binding_dom"/>
</dbReference>
<gene>
    <name evidence="2" type="ORF">A3L09_01350</name>
</gene>
<feature type="domain" description="FAD/NAD(P)-binding" evidence="1">
    <location>
        <begin position="20"/>
        <end position="335"/>
    </location>
</feature>
<dbReference type="KEGG" id="tprf:A3L09_01350"/>
<dbReference type="InterPro" id="IPR036188">
    <property type="entry name" value="FAD/NAD-bd_sf"/>
</dbReference>
<dbReference type="GeneID" id="33319014"/>
<sequence length="350" mass="38864">MKGMKFSFLCKKKPQPTGKRIAIVGAGPAGLTAAGYLVCKGHDVDIYDKMPEPGGLMLFVIPEFRIPVERIRFGAKELEEEFEVTYYPRTKVMEGEREDEGDEFYERKIRLSELKEKYDAVLIATGIWNVRKIGIPGDDLEGILSPLELLFWIKGHKLGYVPEEKVPDLAGKKVGIIGAGLTAVDVAFECNRLGADVEIFYRRTIREAPAGAYEINILRNRGVKWFELVTPKSVIGENGRVKAIELLRTRLGEPDATGRRRPIPIPGSEFQVPVDYLVFAIGMVSTPPVNGTYLATDRRGRLVVDERHMTSVEGIFAAGDVANGPTKVGRAIKDGLYTAVSIDKWLRGEL</sequence>
<dbReference type="PANTHER" id="PTHR42783">
    <property type="entry name" value="GLUTAMATE SYNTHASE [NADPH] SMALL CHAIN"/>
    <property type="match status" value="1"/>
</dbReference>
<dbReference type="Pfam" id="PF07992">
    <property type="entry name" value="Pyr_redox_2"/>
    <property type="match status" value="1"/>
</dbReference>
<dbReference type="SUPFAM" id="SSF51971">
    <property type="entry name" value="Nucleotide-binding domain"/>
    <property type="match status" value="1"/>
</dbReference>
<dbReference type="RefSeq" id="WP_088857272.1">
    <property type="nucleotide sequence ID" value="NZ_CP014862.1"/>
</dbReference>
<dbReference type="Gene3D" id="3.50.50.60">
    <property type="entry name" value="FAD/NAD(P)-binding domain"/>
    <property type="match status" value="2"/>
</dbReference>
<dbReference type="Proteomes" id="UP000250179">
    <property type="component" value="Chromosome"/>
</dbReference>
<dbReference type="PRINTS" id="PR00469">
    <property type="entry name" value="PNDRDTASEII"/>
</dbReference>
<dbReference type="OrthoDB" id="27922at2157"/>
<evidence type="ECO:0000313" key="2">
    <source>
        <dbReference type="EMBL" id="ASJ02002.1"/>
    </source>
</evidence>
<dbReference type="NCBIfam" id="NF009409">
    <property type="entry name" value="PRK12770.1"/>
    <property type="match status" value="1"/>
</dbReference>
<name>A0A2Z2MBJ1_THEPR</name>
<dbReference type="EMBL" id="CP014862">
    <property type="protein sequence ID" value="ASJ02002.1"/>
    <property type="molecule type" value="Genomic_DNA"/>
</dbReference>
<dbReference type="AlphaFoldDB" id="A0A2Z2MBJ1"/>
<dbReference type="PANTHER" id="PTHR42783:SF3">
    <property type="entry name" value="GLUTAMATE SYNTHASE [NADPH] SMALL CHAIN-RELATED"/>
    <property type="match status" value="1"/>
</dbReference>
<dbReference type="GO" id="GO:0016491">
    <property type="term" value="F:oxidoreductase activity"/>
    <property type="evidence" value="ECO:0007669"/>
    <property type="project" value="InterPro"/>
</dbReference>
<proteinExistence type="predicted"/>
<reference evidence="2 3" key="1">
    <citation type="submission" date="2016-03" db="EMBL/GenBank/DDBJ databases">
        <title>Complete genome sequence of Thermococcus profundus strain DT5432.</title>
        <authorList>
            <person name="Oger P.M."/>
        </authorList>
    </citation>
    <scope>NUCLEOTIDE SEQUENCE [LARGE SCALE GENOMIC DNA]</scope>
    <source>
        <strain evidence="2 3">DT 5432</strain>
    </source>
</reference>
<evidence type="ECO:0000259" key="1">
    <source>
        <dbReference type="Pfam" id="PF07992"/>
    </source>
</evidence>
<organism evidence="2 3">
    <name type="scientific">Thermococcus profundus</name>
    <dbReference type="NCBI Taxonomy" id="49899"/>
    <lineage>
        <taxon>Archaea</taxon>
        <taxon>Methanobacteriati</taxon>
        <taxon>Methanobacteriota</taxon>
        <taxon>Thermococci</taxon>
        <taxon>Thermococcales</taxon>
        <taxon>Thermococcaceae</taxon>
        <taxon>Thermococcus</taxon>
    </lineage>
</organism>
<accession>A0A2Z2MBJ1</accession>
<evidence type="ECO:0000313" key="3">
    <source>
        <dbReference type="Proteomes" id="UP000250179"/>
    </source>
</evidence>
<protein>
    <submittedName>
        <fullName evidence="2">Glutamate synthase</fullName>
    </submittedName>
</protein>